<dbReference type="AlphaFoldDB" id="A0A1I5UY02"/>
<gene>
    <name evidence="1" type="ORF">SAMN04488506_0228</name>
</gene>
<organism evidence="1 2">
    <name type="scientific">Desemzia incerta</name>
    <dbReference type="NCBI Taxonomy" id="82801"/>
    <lineage>
        <taxon>Bacteria</taxon>
        <taxon>Bacillati</taxon>
        <taxon>Bacillota</taxon>
        <taxon>Bacilli</taxon>
        <taxon>Lactobacillales</taxon>
        <taxon>Carnobacteriaceae</taxon>
        <taxon>Desemzia</taxon>
    </lineage>
</organism>
<keyword evidence="2" id="KW-1185">Reference proteome</keyword>
<dbReference type="EMBL" id="FOXW01000001">
    <property type="protein sequence ID" value="SFP99586.1"/>
    <property type="molecule type" value="Genomic_DNA"/>
</dbReference>
<reference evidence="1 2" key="1">
    <citation type="submission" date="2016-10" db="EMBL/GenBank/DDBJ databases">
        <authorList>
            <person name="de Groot N.N."/>
        </authorList>
    </citation>
    <scope>NUCLEOTIDE SEQUENCE [LARGE SCALE GENOMIC DNA]</scope>
    <source>
        <strain evidence="1 2">DSM 20581</strain>
    </source>
</reference>
<evidence type="ECO:0000313" key="1">
    <source>
        <dbReference type="EMBL" id="SFP99586.1"/>
    </source>
</evidence>
<dbReference type="STRING" id="82801.SAMN04488506_0228"/>
<dbReference type="RefSeq" id="WP_092479310.1">
    <property type="nucleotide sequence ID" value="NZ_FOXW01000001.1"/>
</dbReference>
<accession>A0A1I5UY02</accession>
<proteinExistence type="predicted"/>
<dbReference type="Proteomes" id="UP000199136">
    <property type="component" value="Unassembled WGS sequence"/>
</dbReference>
<protein>
    <submittedName>
        <fullName evidence="1">Uncharacterized protein</fullName>
    </submittedName>
</protein>
<evidence type="ECO:0000313" key="2">
    <source>
        <dbReference type="Proteomes" id="UP000199136"/>
    </source>
</evidence>
<sequence length="68" mass="8072">MGIKDFELNFEMIQGSKKISCERKRELFQNFLNEIEMICFHSSEYNNSPEKESAENLYGQIKNYLNEA</sequence>
<name>A0A1I5UY02_9LACT</name>